<dbReference type="Proteomes" id="UP000290495">
    <property type="component" value="Chromosome"/>
</dbReference>
<organism evidence="2 3">
    <name type="scientific">Mycoplasmopsis canis</name>
    <dbReference type="NCBI Taxonomy" id="29555"/>
    <lineage>
        <taxon>Bacteria</taxon>
        <taxon>Bacillati</taxon>
        <taxon>Mycoplasmatota</taxon>
        <taxon>Mycoplasmoidales</taxon>
        <taxon>Metamycoplasmataceae</taxon>
        <taxon>Mycoplasmopsis</taxon>
    </lineage>
</organism>
<evidence type="ECO:0000313" key="2">
    <source>
        <dbReference type="EMBL" id="VEU68863.1"/>
    </source>
</evidence>
<reference evidence="2 3" key="1">
    <citation type="submission" date="2019-01" db="EMBL/GenBank/DDBJ databases">
        <authorList>
            <consortium name="Pathogen Informatics"/>
        </authorList>
    </citation>
    <scope>NUCLEOTIDE SEQUENCE [LARGE SCALE GENOMIC DNA]</scope>
    <source>
        <strain evidence="2 3">NCTC10146</strain>
    </source>
</reference>
<dbReference type="Pfam" id="PF25888">
    <property type="entry name" value="WHD_DnaB"/>
    <property type="match status" value="1"/>
</dbReference>
<name>A0A449AQQ4_9BACT</name>
<gene>
    <name evidence="2" type="ORF">NCTC10146_00321</name>
</gene>
<dbReference type="AlphaFoldDB" id="A0A449AQQ4"/>
<dbReference type="InterPro" id="IPR058660">
    <property type="entry name" value="WHD_DnaB"/>
</dbReference>
<dbReference type="RefSeq" id="WP_004795039.1">
    <property type="nucleotide sequence ID" value="NZ_LR215010.1"/>
</dbReference>
<dbReference type="EMBL" id="LR215010">
    <property type="protein sequence ID" value="VEU68863.1"/>
    <property type="molecule type" value="Genomic_DNA"/>
</dbReference>
<proteinExistence type="predicted"/>
<evidence type="ECO:0000313" key="3">
    <source>
        <dbReference type="Proteomes" id="UP000290495"/>
    </source>
</evidence>
<feature type="domain" description="Replicative helicase loading/DNA remodeling protein DnaB N-terminal winged helix" evidence="1">
    <location>
        <begin position="8"/>
        <end position="167"/>
    </location>
</feature>
<sequence>MKQYLEFEHFAITRNDIISSDDLTNLRKLYGPIVGGLGILLYEYLIDLSRNSDFVEVPFNFSSLNLFLNSHEHELNKSREELEALGLINTYKDDSKALTIFELQRPLSSNEIAKNPFISKLLTKKVGKTNYDKLIKVNNLFKKSTNLFGFKEISANFFNIFSNTLKDNDDVLKTFYLEEGSKEIAKPELKVIAKTKMIYTPLAIGNIKYSNVYQAILNLDNISFLKQILNKSELNEEENMIAVWSKSIKDQKALNMIIFYSVKRKNTENWFKYVNSLISEVLSKNISNFDDVEKYLDGKFKSNIRTKSIYDEKVLLKSSYLSNLKND</sequence>
<protein>
    <submittedName>
        <fullName evidence="2">DnaD domain-containing protein</fullName>
    </submittedName>
</protein>
<accession>A0A449AQQ4</accession>
<evidence type="ECO:0000259" key="1">
    <source>
        <dbReference type="Pfam" id="PF25888"/>
    </source>
</evidence>